<name>A0ACB8E9K2_9SAUR</name>
<organism evidence="1 2">
    <name type="scientific">Sphaerodactylus townsendi</name>
    <dbReference type="NCBI Taxonomy" id="933632"/>
    <lineage>
        <taxon>Eukaryota</taxon>
        <taxon>Metazoa</taxon>
        <taxon>Chordata</taxon>
        <taxon>Craniata</taxon>
        <taxon>Vertebrata</taxon>
        <taxon>Euteleostomi</taxon>
        <taxon>Lepidosauria</taxon>
        <taxon>Squamata</taxon>
        <taxon>Bifurcata</taxon>
        <taxon>Gekkota</taxon>
        <taxon>Sphaerodactylidae</taxon>
        <taxon>Sphaerodactylus</taxon>
    </lineage>
</organism>
<sequence>MASRDRVALAKSRAEKSRPPTVPVPQVDIVPGRLSEADWFSLLAFEEAEDAVGDLLALLLDQVLEDCYKVYLASQLPSLQRIPYVINQAREAMVQIIEWRFLVRDEGQEDVSTDPMWQEDEEPVACIKDPWAEGSVPVLRATPHLEEEEEEEEEEEVPPAEAPEEAAAAAAPQEAPDDVVPSPPKAEELSCQPSEEEAKRVVGLPVPAPELPSLIQASTSFKARTGSLPARTFQTITWPQTSVAPLCKVEKQLLLRQVSPKERVPRQPQGSHLLLPPSCSNLLRIQLGRPPTIKDVLYDEAGNITAVPRMDPARLPKRWVKPYVEDADPDAESQRQEARRTIPSPHKQPLRPQAPRLGADTGDRMRPVGLADRHAWASRKRLSEQVAHPPPPLGRTLEPTGLIFRKPTLLAKAMELAPGVTLRSRGRGWRGVQPAAPPEERASEHPELKPIPTHLPSLPTVAVEKVAQEPRTVPRRAPGQKLLPGVLQLSH</sequence>
<dbReference type="EMBL" id="CM037623">
    <property type="protein sequence ID" value="KAH7988993.1"/>
    <property type="molecule type" value="Genomic_DNA"/>
</dbReference>
<keyword evidence="2" id="KW-1185">Reference proteome</keyword>
<evidence type="ECO:0000313" key="1">
    <source>
        <dbReference type="EMBL" id="KAH7988993.1"/>
    </source>
</evidence>
<protein>
    <submittedName>
        <fullName evidence="1">Uncharacterized protein</fullName>
    </submittedName>
</protein>
<evidence type="ECO:0000313" key="2">
    <source>
        <dbReference type="Proteomes" id="UP000827872"/>
    </source>
</evidence>
<accession>A0ACB8E9K2</accession>
<dbReference type="Proteomes" id="UP000827872">
    <property type="component" value="Linkage Group LG10"/>
</dbReference>
<proteinExistence type="predicted"/>
<reference evidence="1" key="1">
    <citation type="submission" date="2021-08" db="EMBL/GenBank/DDBJ databases">
        <title>The first chromosome-level gecko genome reveals the dynamic sex chromosomes of Neotropical dwarf geckos (Sphaerodactylidae: Sphaerodactylus).</title>
        <authorList>
            <person name="Pinto B.J."/>
            <person name="Keating S.E."/>
            <person name="Gamble T."/>
        </authorList>
    </citation>
    <scope>NUCLEOTIDE SEQUENCE</scope>
    <source>
        <strain evidence="1">TG3544</strain>
    </source>
</reference>
<gene>
    <name evidence="1" type="ORF">K3G42_024370</name>
</gene>
<comment type="caution">
    <text evidence="1">The sequence shown here is derived from an EMBL/GenBank/DDBJ whole genome shotgun (WGS) entry which is preliminary data.</text>
</comment>